<evidence type="ECO:0008006" key="4">
    <source>
        <dbReference type="Google" id="ProtNLM"/>
    </source>
</evidence>
<evidence type="ECO:0000313" key="3">
    <source>
        <dbReference type="Proteomes" id="UP000502502"/>
    </source>
</evidence>
<protein>
    <recommendedName>
        <fullName evidence="4">Circumsporozoite protein</fullName>
    </recommendedName>
</protein>
<keyword evidence="1" id="KW-0732">Signal</keyword>
<keyword evidence="3" id="KW-1185">Reference proteome</keyword>
<feature type="chain" id="PRO_5026231370" description="Circumsporozoite protein" evidence="1">
    <location>
        <begin position="21"/>
        <end position="84"/>
    </location>
</feature>
<organism evidence="2 3">
    <name type="scientific">Sphingomonas sinipercae</name>
    <dbReference type="NCBI Taxonomy" id="2714944"/>
    <lineage>
        <taxon>Bacteria</taxon>
        <taxon>Pseudomonadati</taxon>
        <taxon>Pseudomonadota</taxon>
        <taxon>Alphaproteobacteria</taxon>
        <taxon>Sphingomonadales</taxon>
        <taxon>Sphingomonadaceae</taxon>
        <taxon>Sphingomonas</taxon>
    </lineage>
</organism>
<feature type="signal peptide" evidence="1">
    <location>
        <begin position="1"/>
        <end position="20"/>
    </location>
</feature>
<dbReference type="KEGG" id="ssin:G7078_06025"/>
<sequence length="84" mass="8781">MRILFALPLLLAAAACNVSKDDNGVTVQYDQNTAEDAVSDAGNVAENVGGAIVNDVEKTADKVQNTDIDVKTDVDTNTADGNKQ</sequence>
<gene>
    <name evidence="2" type="ORF">G7078_06025</name>
</gene>
<evidence type="ECO:0000313" key="2">
    <source>
        <dbReference type="EMBL" id="QIL02392.1"/>
    </source>
</evidence>
<name>A0A6G7ZN93_9SPHN</name>
<dbReference type="Proteomes" id="UP000502502">
    <property type="component" value="Chromosome"/>
</dbReference>
<dbReference type="AlphaFoldDB" id="A0A6G7ZN93"/>
<proteinExistence type="predicted"/>
<dbReference type="EMBL" id="CP049871">
    <property type="protein sequence ID" value="QIL02392.1"/>
    <property type="molecule type" value="Genomic_DNA"/>
</dbReference>
<accession>A0A6G7ZN93</accession>
<dbReference type="RefSeq" id="WP_166094032.1">
    <property type="nucleotide sequence ID" value="NZ_CP049871.1"/>
</dbReference>
<dbReference type="PROSITE" id="PS51257">
    <property type="entry name" value="PROKAR_LIPOPROTEIN"/>
    <property type="match status" value="1"/>
</dbReference>
<evidence type="ECO:0000256" key="1">
    <source>
        <dbReference type="SAM" id="SignalP"/>
    </source>
</evidence>
<reference evidence="2 3" key="1">
    <citation type="submission" date="2020-03" db="EMBL/GenBank/DDBJ databases">
        <title>Sphingomonas sp. nov., isolated from fish.</title>
        <authorList>
            <person name="Hyun D.-W."/>
            <person name="Bae J.-W."/>
        </authorList>
    </citation>
    <scope>NUCLEOTIDE SEQUENCE [LARGE SCALE GENOMIC DNA]</scope>
    <source>
        <strain evidence="2 3">HDW15C</strain>
    </source>
</reference>